<name>A0A917QRM6_9NOCA</name>
<protein>
    <submittedName>
        <fullName evidence="1">Uncharacterized protein</fullName>
    </submittedName>
</protein>
<proteinExistence type="predicted"/>
<reference evidence="1" key="2">
    <citation type="submission" date="2020-09" db="EMBL/GenBank/DDBJ databases">
        <authorList>
            <person name="Sun Q."/>
            <person name="Zhou Y."/>
        </authorList>
    </citation>
    <scope>NUCLEOTIDE SEQUENCE</scope>
    <source>
        <strain evidence="1">CGMCC 4.7278</strain>
    </source>
</reference>
<sequence>MIPGGDQLRVSTLDGAFSPDVQVALTGSIELALELGVDAAEVLDTDEKTLAFFLDKPDRRVAHPRRGIFVHAAAPRAEIGSLGRERARNCYATRRVCNVAADSGSRCTGVSGSILSGFACWARTFTLFLKGPTTHWQRRDR</sequence>
<gene>
    <name evidence="1" type="ORF">GCM10011591_41670</name>
</gene>
<dbReference type="Proteomes" id="UP000612956">
    <property type="component" value="Unassembled WGS sequence"/>
</dbReference>
<evidence type="ECO:0000313" key="1">
    <source>
        <dbReference type="EMBL" id="GGK65082.1"/>
    </source>
</evidence>
<comment type="caution">
    <text evidence="1">The sequence shown here is derived from an EMBL/GenBank/DDBJ whole genome shotgun (WGS) entry which is preliminary data.</text>
</comment>
<dbReference type="AlphaFoldDB" id="A0A917QRM6"/>
<reference evidence="1" key="1">
    <citation type="journal article" date="2014" name="Int. J. Syst. Evol. Microbiol.">
        <title>Complete genome sequence of Corynebacterium casei LMG S-19264T (=DSM 44701T), isolated from a smear-ripened cheese.</title>
        <authorList>
            <consortium name="US DOE Joint Genome Institute (JGI-PGF)"/>
            <person name="Walter F."/>
            <person name="Albersmeier A."/>
            <person name="Kalinowski J."/>
            <person name="Ruckert C."/>
        </authorList>
    </citation>
    <scope>NUCLEOTIDE SEQUENCE</scope>
    <source>
        <strain evidence="1">CGMCC 4.7278</strain>
    </source>
</reference>
<keyword evidence="2" id="KW-1185">Reference proteome</keyword>
<dbReference type="EMBL" id="BMMW01000004">
    <property type="protein sequence ID" value="GGK65082.1"/>
    <property type="molecule type" value="Genomic_DNA"/>
</dbReference>
<organism evidence="1 2">
    <name type="scientific">Nocardia camponoti</name>
    <dbReference type="NCBI Taxonomy" id="1616106"/>
    <lineage>
        <taxon>Bacteria</taxon>
        <taxon>Bacillati</taxon>
        <taxon>Actinomycetota</taxon>
        <taxon>Actinomycetes</taxon>
        <taxon>Mycobacteriales</taxon>
        <taxon>Nocardiaceae</taxon>
        <taxon>Nocardia</taxon>
    </lineage>
</organism>
<accession>A0A917QRM6</accession>
<evidence type="ECO:0000313" key="2">
    <source>
        <dbReference type="Proteomes" id="UP000612956"/>
    </source>
</evidence>